<evidence type="ECO:0000256" key="1">
    <source>
        <dbReference type="ARBA" id="ARBA00022741"/>
    </source>
</evidence>
<dbReference type="Pfam" id="PF03144">
    <property type="entry name" value="GTP_EFTU_D2"/>
    <property type="match status" value="1"/>
</dbReference>
<dbReference type="InterPro" id="IPR004161">
    <property type="entry name" value="EFTu-like_2"/>
</dbReference>
<dbReference type="InterPro" id="IPR050055">
    <property type="entry name" value="EF-Tu_GTPase"/>
</dbReference>
<evidence type="ECO:0000259" key="7">
    <source>
        <dbReference type="Pfam" id="PF03144"/>
    </source>
</evidence>
<accession>A0ABQ7JHA9</accession>
<comment type="caution">
    <text evidence="8">The sequence shown here is derived from an EMBL/GenBank/DDBJ whole genome shotgun (WGS) entry which is preliminary data.</text>
</comment>
<dbReference type="InterPro" id="IPR009000">
    <property type="entry name" value="Transl_B-barrel_sf"/>
</dbReference>
<dbReference type="CDD" id="cd03707">
    <property type="entry name" value="EFTU_III"/>
    <property type="match status" value="1"/>
</dbReference>
<evidence type="ECO:0000256" key="3">
    <source>
        <dbReference type="ARBA" id="ARBA00022917"/>
    </source>
</evidence>
<name>A0ABQ7JHA9_9FUNG</name>
<gene>
    <name evidence="8" type="primary">TUF1_1</name>
    <name evidence="8" type="ORF">BGZ96_005440</name>
</gene>
<dbReference type="PANTHER" id="PTHR43721:SF22">
    <property type="entry name" value="ELONGATION FACTOR TU, MITOCHONDRIAL"/>
    <property type="match status" value="1"/>
</dbReference>
<proteinExistence type="predicted"/>
<dbReference type="Gene3D" id="2.40.30.10">
    <property type="entry name" value="Translation factors"/>
    <property type="match status" value="2"/>
</dbReference>
<dbReference type="Proteomes" id="UP001194696">
    <property type="component" value="Unassembled WGS sequence"/>
</dbReference>
<evidence type="ECO:0000256" key="2">
    <source>
        <dbReference type="ARBA" id="ARBA00022768"/>
    </source>
</evidence>
<dbReference type="Pfam" id="PF03143">
    <property type="entry name" value="GTP_EFTU_D3"/>
    <property type="match status" value="1"/>
</dbReference>
<dbReference type="SUPFAM" id="SSF50465">
    <property type="entry name" value="EF-Tu/eEF-1alpha/eIF2-gamma C-terminal domain"/>
    <property type="match status" value="1"/>
</dbReference>
<dbReference type="GO" id="GO:0003746">
    <property type="term" value="F:translation elongation factor activity"/>
    <property type="evidence" value="ECO:0007669"/>
    <property type="project" value="UniProtKB-KW"/>
</dbReference>
<keyword evidence="2 8" id="KW-0251">Elongation factor</keyword>
<protein>
    <submittedName>
        <fullName evidence="8">Translation elongation factor Tu</fullName>
    </submittedName>
</protein>
<feature type="domain" description="Translation elongation factor EFTu/EF1A C-terminal" evidence="6">
    <location>
        <begin position="125"/>
        <end position="219"/>
    </location>
</feature>
<keyword evidence="3" id="KW-0648">Protein biosynthesis</keyword>
<evidence type="ECO:0000313" key="9">
    <source>
        <dbReference type="Proteomes" id="UP001194696"/>
    </source>
</evidence>
<feature type="domain" description="Translation elongation factor EFTu-like" evidence="7">
    <location>
        <begin position="52"/>
        <end position="121"/>
    </location>
</feature>
<keyword evidence="4" id="KW-0342">GTP-binding</keyword>
<keyword evidence="1" id="KW-0547">Nucleotide-binding</keyword>
<dbReference type="InterPro" id="IPR004160">
    <property type="entry name" value="Transl_elong_EFTu/EF1A_C"/>
</dbReference>
<organism evidence="8 9">
    <name type="scientific">Linnemannia gamsii</name>
    <dbReference type="NCBI Taxonomy" id="64522"/>
    <lineage>
        <taxon>Eukaryota</taxon>
        <taxon>Fungi</taxon>
        <taxon>Fungi incertae sedis</taxon>
        <taxon>Mucoromycota</taxon>
        <taxon>Mortierellomycotina</taxon>
        <taxon>Mortierellomycetes</taxon>
        <taxon>Mortierellales</taxon>
        <taxon>Mortierellaceae</taxon>
        <taxon>Linnemannia</taxon>
    </lineage>
</organism>
<dbReference type="InterPro" id="IPR009001">
    <property type="entry name" value="Transl_elong_EF1A/Init_IF2_C"/>
</dbReference>
<evidence type="ECO:0000256" key="5">
    <source>
        <dbReference type="SAM" id="MobiDB-lite"/>
    </source>
</evidence>
<dbReference type="SUPFAM" id="SSF50447">
    <property type="entry name" value="Translation proteins"/>
    <property type="match status" value="1"/>
</dbReference>
<sequence length="221" mass="24041">MPEELPVPDISKCPALGRQNTDPDPYSLTPERATDRAFLMPIEAVFSISGRGTVITGRIERGSVHVGDEVEIVGITDTIKTTCTGVEMFHKTLDEGRAGENVGILLRGIKREEVQRGQVLAKPGSIKPHVQFEAQVHIYSKEDGGLHTPFVKGYRPQFYFRTTDITGTIALPEGIEMVSPGDDLSMTVTLVYPVAMEVGLCFAIREGNQAVGFGVVSNIII</sequence>
<evidence type="ECO:0000256" key="4">
    <source>
        <dbReference type="ARBA" id="ARBA00023134"/>
    </source>
</evidence>
<dbReference type="EMBL" id="JAAAIM010002552">
    <property type="protein sequence ID" value="KAG0272161.1"/>
    <property type="molecule type" value="Genomic_DNA"/>
</dbReference>
<evidence type="ECO:0000313" key="8">
    <source>
        <dbReference type="EMBL" id="KAG0272161.1"/>
    </source>
</evidence>
<keyword evidence="9" id="KW-1185">Reference proteome</keyword>
<reference evidence="8 9" key="1">
    <citation type="journal article" date="2020" name="Fungal Divers.">
        <title>Resolving the Mortierellaceae phylogeny through synthesis of multi-gene phylogenetics and phylogenomics.</title>
        <authorList>
            <person name="Vandepol N."/>
            <person name="Liber J."/>
            <person name="Desiro A."/>
            <person name="Na H."/>
            <person name="Kennedy M."/>
            <person name="Barry K."/>
            <person name="Grigoriev I.V."/>
            <person name="Miller A.N."/>
            <person name="O'Donnell K."/>
            <person name="Stajich J.E."/>
            <person name="Bonito G."/>
        </authorList>
    </citation>
    <scope>NUCLEOTIDE SEQUENCE [LARGE SCALE GENOMIC DNA]</scope>
    <source>
        <strain evidence="8 9">AD045</strain>
    </source>
</reference>
<dbReference type="CDD" id="cd03697">
    <property type="entry name" value="EFTU_II"/>
    <property type="match status" value="1"/>
</dbReference>
<evidence type="ECO:0000259" key="6">
    <source>
        <dbReference type="Pfam" id="PF03143"/>
    </source>
</evidence>
<feature type="region of interest" description="Disordered" evidence="5">
    <location>
        <begin position="1"/>
        <end position="27"/>
    </location>
</feature>
<dbReference type="PANTHER" id="PTHR43721">
    <property type="entry name" value="ELONGATION FACTOR TU-RELATED"/>
    <property type="match status" value="1"/>
</dbReference>
<dbReference type="InterPro" id="IPR033720">
    <property type="entry name" value="EFTU_2"/>
</dbReference>